<evidence type="ECO:0000313" key="1">
    <source>
        <dbReference type="EMBL" id="EWS73498.1"/>
    </source>
</evidence>
<dbReference type="RefSeq" id="XP_012653980.1">
    <property type="nucleotide sequence ID" value="XM_012798526.1"/>
</dbReference>
<evidence type="ECO:0000313" key="2">
    <source>
        <dbReference type="Proteomes" id="UP000009168"/>
    </source>
</evidence>
<sequence length="121" mass="14911">MRCRFLQRINKLKNQQQNKQTNKQTNKQLITINKLQFSFNYLIRKHLQASIQPIQKHTHTYKFQQFIQKTTKKQYKYQNFTKEISQSYKLFKLIQWTYFLAQKINNHLNLLKINIFKQVVS</sequence>
<dbReference type="AlphaFoldDB" id="W7XAQ5"/>
<reference evidence="2" key="1">
    <citation type="journal article" date="2006" name="PLoS Biol.">
        <title>Macronuclear genome sequence of the ciliate Tetrahymena thermophila, a model eukaryote.</title>
        <authorList>
            <person name="Eisen J.A."/>
            <person name="Coyne R.S."/>
            <person name="Wu M."/>
            <person name="Wu D."/>
            <person name="Thiagarajan M."/>
            <person name="Wortman J.R."/>
            <person name="Badger J.H."/>
            <person name="Ren Q."/>
            <person name="Amedeo P."/>
            <person name="Jones K.M."/>
            <person name="Tallon L.J."/>
            <person name="Delcher A.L."/>
            <person name="Salzberg S.L."/>
            <person name="Silva J.C."/>
            <person name="Haas B.J."/>
            <person name="Majoros W.H."/>
            <person name="Farzad M."/>
            <person name="Carlton J.M."/>
            <person name="Smith R.K. Jr."/>
            <person name="Garg J."/>
            <person name="Pearlman R.E."/>
            <person name="Karrer K.M."/>
            <person name="Sun L."/>
            <person name="Manning G."/>
            <person name="Elde N.C."/>
            <person name="Turkewitz A.P."/>
            <person name="Asai D.J."/>
            <person name="Wilkes D.E."/>
            <person name="Wang Y."/>
            <person name="Cai H."/>
            <person name="Collins K."/>
            <person name="Stewart B.A."/>
            <person name="Lee S.R."/>
            <person name="Wilamowska K."/>
            <person name="Weinberg Z."/>
            <person name="Ruzzo W.L."/>
            <person name="Wloga D."/>
            <person name="Gaertig J."/>
            <person name="Frankel J."/>
            <person name="Tsao C.-C."/>
            <person name="Gorovsky M.A."/>
            <person name="Keeling P.J."/>
            <person name="Waller R.F."/>
            <person name="Patron N.J."/>
            <person name="Cherry J.M."/>
            <person name="Stover N.A."/>
            <person name="Krieger C.J."/>
            <person name="del Toro C."/>
            <person name="Ryder H.F."/>
            <person name="Williamson S.C."/>
            <person name="Barbeau R.A."/>
            <person name="Hamilton E.P."/>
            <person name="Orias E."/>
        </authorList>
    </citation>
    <scope>NUCLEOTIDE SEQUENCE [LARGE SCALE GENOMIC DNA]</scope>
    <source>
        <strain evidence="2">SB210</strain>
    </source>
</reference>
<proteinExistence type="predicted"/>
<dbReference type="GeneID" id="24437447"/>
<name>W7XAQ5_TETTS</name>
<keyword evidence="2" id="KW-1185">Reference proteome</keyword>
<dbReference type="InParanoid" id="W7XAQ5"/>
<organism evidence="1 2">
    <name type="scientific">Tetrahymena thermophila (strain SB210)</name>
    <dbReference type="NCBI Taxonomy" id="312017"/>
    <lineage>
        <taxon>Eukaryota</taxon>
        <taxon>Sar</taxon>
        <taxon>Alveolata</taxon>
        <taxon>Ciliophora</taxon>
        <taxon>Intramacronucleata</taxon>
        <taxon>Oligohymenophorea</taxon>
        <taxon>Hymenostomatida</taxon>
        <taxon>Tetrahymenina</taxon>
        <taxon>Tetrahymenidae</taxon>
        <taxon>Tetrahymena</taxon>
    </lineage>
</organism>
<accession>W7XAQ5</accession>
<gene>
    <name evidence="1" type="ORF">TTHERM_000133719</name>
</gene>
<dbReference type="KEGG" id="tet:TTHERM_000133719"/>
<dbReference type="Proteomes" id="UP000009168">
    <property type="component" value="Unassembled WGS sequence"/>
</dbReference>
<protein>
    <submittedName>
        <fullName evidence="1">Uncharacterized protein</fullName>
    </submittedName>
</protein>
<dbReference type="EMBL" id="GG662639">
    <property type="protein sequence ID" value="EWS73498.1"/>
    <property type="molecule type" value="Genomic_DNA"/>
</dbReference>